<dbReference type="EMBL" id="MBDM01000001">
    <property type="protein sequence ID" value="OJG03067.1"/>
    <property type="molecule type" value="Genomic_DNA"/>
</dbReference>
<proteinExistence type="predicted"/>
<gene>
    <name evidence="2" type="ORF">BBP19_00325</name>
</gene>
<dbReference type="Pfam" id="PF13443">
    <property type="entry name" value="HTH_26"/>
    <property type="match status" value="1"/>
</dbReference>
<sequence length="62" mass="7349">MLWEKISEKLSERNWTVYKLCLKACIEPAGIYRLRDGEVKALYFDTVKKIVDELEISVDELR</sequence>
<organism evidence="2 3">
    <name type="scientific">Streptococcus oralis</name>
    <dbReference type="NCBI Taxonomy" id="1303"/>
    <lineage>
        <taxon>Bacteria</taxon>
        <taxon>Bacillati</taxon>
        <taxon>Bacillota</taxon>
        <taxon>Bacilli</taxon>
        <taxon>Lactobacillales</taxon>
        <taxon>Streptococcaceae</taxon>
        <taxon>Streptococcus</taxon>
    </lineage>
</organism>
<dbReference type="Proteomes" id="UP000183671">
    <property type="component" value="Unassembled WGS sequence"/>
</dbReference>
<dbReference type="RefSeq" id="WP_049506005.1">
    <property type="nucleotide sequence ID" value="NZ_CP019562.1"/>
</dbReference>
<feature type="domain" description="HTH cro/C1-type" evidence="1">
    <location>
        <begin position="5"/>
        <end position="61"/>
    </location>
</feature>
<accession>A0A1L8Q6E0</accession>
<dbReference type="GO" id="GO:0003677">
    <property type="term" value="F:DNA binding"/>
    <property type="evidence" value="ECO:0007669"/>
    <property type="project" value="InterPro"/>
</dbReference>
<dbReference type="AlphaFoldDB" id="A0A1L8Q6E0"/>
<protein>
    <submittedName>
        <fullName evidence="2">Transcriptional regulator</fullName>
    </submittedName>
</protein>
<evidence type="ECO:0000313" key="2">
    <source>
        <dbReference type="EMBL" id="OJG03067.1"/>
    </source>
</evidence>
<evidence type="ECO:0000313" key="3">
    <source>
        <dbReference type="Proteomes" id="UP000183671"/>
    </source>
</evidence>
<comment type="caution">
    <text evidence="2">The sequence shown here is derived from an EMBL/GenBank/DDBJ whole genome shotgun (WGS) entry which is preliminary data.</text>
</comment>
<reference evidence="2 3" key="1">
    <citation type="submission" date="2016-07" db="EMBL/GenBank/DDBJ databases">
        <title>A clinical isolate of carbapenem-resistant Streptococcus oralis with altered penicillin binding proteins.</title>
        <authorList>
            <person name="Kanji J.N."/>
            <person name="Bharat A."/>
            <person name="Naidu P."/>
            <person name="Martin I."/>
            <person name="Mulvey M.R."/>
            <person name="Panaro C.D."/>
        </authorList>
    </citation>
    <scope>NUCLEOTIDE SEQUENCE [LARGE SCALE GENOMIC DNA]</scope>
    <source>
        <strain evidence="2 3">SC15-3744</strain>
    </source>
</reference>
<name>A0A1L8Q6E0_STROR</name>
<dbReference type="InterPro" id="IPR001387">
    <property type="entry name" value="Cro/C1-type_HTH"/>
</dbReference>
<dbReference type="InterPro" id="IPR010982">
    <property type="entry name" value="Lambda_DNA-bd_dom_sf"/>
</dbReference>
<dbReference type="Gene3D" id="1.10.260.40">
    <property type="entry name" value="lambda repressor-like DNA-binding domains"/>
    <property type="match status" value="1"/>
</dbReference>
<evidence type="ECO:0000259" key="1">
    <source>
        <dbReference type="Pfam" id="PF13443"/>
    </source>
</evidence>
<dbReference type="SUPFAM" id="SSF47413">
    <property type="entry name" value="lambda repressor-like DNA-binding domains"/>
    <property type="match status" value="1"/>
</dbReference>